<evidence type="ECO:0000256" key="3">
    <source>
        <dbReference type="ARBA" id="ARBA00022475"/>
    </source>
</evidence>
<comment type="subcellular location">
    <subcellularLocation>
        <location evidence="1">Cell membrane</location>
        <topology evidence="1">Lipid-anchor</topology>
        <topology evidence="1">GPI-anchor</topology>
    </subcellularLocation>
</comment>
<keyword evidence="4" id="KW-0472">Membrane</keyword>
<keyword evidence="5 9" id="KW-0732">Signal</keyword>
<keyword evidence="12" id="KW-1185">Reference proteome</keyword>
<dbReference type="Proteomes" id="UP001497480">
    <property type="component" value="Unassembled WGS sequence"/>
</dbReference>
<dbReference type="InterPro" id="IPR043325">
    <property type="entry name" value="LTSS"/>
</dbReference>
<evidence type="ECO:0000256" key="4">
    <source>
        <dbReference type="ARBA" id="ARBA00022622"/>
    </source>
</evidence>
<keyword evidence="7" id="KW-0325">Glycoprotein</keyword>
<dbReference type="GO" id="GO:0005886">
    <property type="term" value="C:plasma membrane"/>
    <property type="evidence" value="ECO:0007669"/>
    <property type="project" value="UniProtKB-SubCell"/>
</dbReference>
<dbReference type="Pfam" id="PF14368">
    <property type="entry name" value="LTP_2"/>
    <property type="match status" value="1"/>
</dbReference>
<evidence type="ECO:0000256" key="6">
    <source>
        <dbReference type="ARBA" id="ARBA00023157"/>
    </source>
</evidence>
<dbReference type="SUPFAM" id="SSF47699">
    <property type="entry name" value="Bifunctional inhibitor/lipid-transfer protein/seed storage 2S albumin"/>
    <property type="match status" value="1"/>
</dbReference>
<keyword evidence="4" id="KW-0336">GPI-anchor</keyword>
<organism evidence="11 12">
    <name type="scientific">Lupinus luteus</name>
    <name type="common">European yellow lupine</name>
    <dbReference type="NCBI Taxonomy" id="3873"/>
    <lineage>
        <taxon>Eukaryota</taxon>
        <taxon>Viridiplantae</taxon>
        <taxon>Streptophyta</taxon>
        <taxon>Embryophyta</taxon>
        <taxon>Tracheophyta</taxon>
        <taxon>Spermatophyta</taxon>
        <taxon>Magnoliopsida</taxon>
        <taxon>eudicotyledons</taxon>
        <taxon>Gunneridae</taxon>
        <taxon>Pentapetalae</taxon>
        <taxon>rosids</taxon>
        <taxon>fabids</taxon>
        <taxon>Fabales</taxon>
        <taxon>Fabaceae</taxon>
        <taxon>Papilionoideae</taxon>
        <taxon>50 kb inversion clade</taxon>
        <taxon>genistoids sensu lato</taxon>
        <taxon>core genistoids</taxon>
        <taxon>Genisteae</taxon>
        <taxon>Lupinus</taxon>
    </lineage>
</organism>
<evidence type="ECO:0000256" key="9">
    <source>
        <dbReference type="SAM" id="SignalP"/>
    </source>
</evidence>
<dbReference type="GO" id="GO:0098552">
    <property type="term" value="C:side of membrane"/>
    <property type="evidence" value="ECO:0007669"/>
    <property type="project" value="UniProtKB-KW"/>
</dbReference>
<protein>
    <recommendedName>
        <fullName evidence="10">Bifunctional inhibitor/plant lipid transfer protein/seed storage helical domain-containing protein</fullName>
    </recommendedName>
</protein>
<evidence type="ECO:0000313" key="11">
    <source>
        <dbReference type="EMBL" id="CAL0310354.1"/>
    </source>
</evidence>
<feature type="chain" id="PRO_5043460783" description="Bifunctional inhibitor/plant lipid transfer protein/seed storage helical domain-containing protein" evidence="9">
    <location>
        <begin position="19"/>
        <end position="209"/>
    </location>
</feature>
<evidence type="ECO:0000313" key="12">
    <source>
        <dbReference type="Proteomes" id="UP001497480"/>
    </source>
</evidence>
<feature type="domain" description="Bifunctional inhibitor/plant lipid transfer protein/seed storage helical" evidence="10">
    <location>
        <begin position="6"/>
        <end position="105"/>
    </location>
</feature>
<reference evidence="11 12" key="1">
    <citation type="submission" date="2024-03" db="EMBL/GenBank/DDBJ databases">
        <authorList>
            <person name="Martinez-Hernandez J."/>
        </authorList>
    </citation>
    <scope>NUCLEOTIDE SEQUENCE [LARGE SCALE GENOMIC DNA]</scope>
</reference>
<dbReference type="EMBL" id="CAXHTB010000008">
    <property type="protein sequence ID" value="CAL0310354.1"/>
    <property type="molecule type" value="Genomic_DNA"/>
</dbReference>
<sequence length="209" mass="21609">MTIISIAIILAMLHLVNGQITTPCTTSMISSFTPCANYITGSTNNGAIPSSTCCDSLTSFMTTSMDCACLIISANAPILPGNFINQALALSLAQACNIDAPNAQCKASGSPLPAPGPAILGATSPTVPPIANFPTSPQASKKMSEAERQKYENMQLAATTAVEEAEAATNIPGIRPLLTPLSSVSHPSYVSFSPFPLVLFIGLILSATY</sequence>
<dbReference type="Gene3D" id="1.10.110.10">
    <property type="entry name" value="Plant lipid-transfer and hydrophobic proteins"/>
    <property type="match status" value="1"/>
</dbReference>
<keyword evidence="6" id="KW-1015">Disulfide bond</keyword>
<evidence type="ECO:0000256" key="8">
    <source>
        <dbReference type="ARBA" id="ARBA00023288"/>
    </source>
</evidence>
<name>A0AAV1WLZ0_LUPLU</name>
<keyword evidence="3" id="KW-1003">Cell membrane</keyword>
<accession>A0AAV1WLZ0</accession>
<evidence type="ECO:0000256" key="7">
    <source>
        <dbReference type="ARBA" id="ARBA00023180"/>
    </source>
</evidence>
<evidence type="ECO:0000256" key="1">
    <source>
        <dbReference type="ARBA" id="ARBA00004609"/>
    </source>
</evidence>
<comment type="caution">
    <text evidence="11">The sequence shown here is derived from an EMBL/GenBank/DDBJ whole genome shotgun (WGS) entry which is preliminary data.</text>
</comment>
<dbReference type="InterPro" id="IPR016140">
    <property type="entry name" value="Bifunc_inhib/LTP/seed_store"/>
</dbReference>
<proteinExistence type="inferred from homology"/>
<evidence type="ECO:0000256" key="5">
    <source>
        <dbReference type="ARBA" id="ARBA00022729"/>
    </source>
</evidence>
<evidence type="ECO:0000256" key="2">
    <source>
        <dbReference type="ARBA" id="ARBA00009748"/>
    </source>
</evidence>
<keyword evidence="8" id="KW-0449">Lipoprotein</keyword>
<dbReference type="AlphaFoldDB" id="A0AAV1WLZ0"/>
<evidence type="ECO:0000259" key="10">
    <source>
        <dbReference type="Pfam" id="PF14368"/>
    </source>
</evidence>
<dbReference type="InterPro" id="IPR036312">
    <property type="entry name" value="Bifun_inhib/LTP/seed_sf"/>
</dbReference>
<gene>
    <name evidence="11" type="ORF">LLUT_LOCUS11414</name>
</gene>
<comment type="similarity">
    <text evidence="2">Belongs to the plant LTP family.</text>
</comment>
<feature type="signal peptide" evidence="9">
    <location>
        <begin position="1"/>
        <end position="18"/>
    </location>
</feature>
<dbReference type="PANTHER" id="PTHR33044">
    <property type="entry name" value="BIFUNCTIONAL INHIBITOR/LIPID-TRANSFER PROTEIN/SEED STORAGE 2S ALBUMIN SUPERFAMILY PROTEIN-RELATED"/>
    <property type="match status" value="1"/>
</dbReference>
<dbReference type="CDD" id="cd00010">
    <property type="entry name" value="AAI_LTSS"/>
    <property type="match status" value="1"/>
</dbReference>